<dbReference type="CDD" id="cd01646">
    <property type="entry name" value="RT_Bac_retron_I"/>
    <property type="match status" value="1"/>
</dbReference>
<dbReference type="InterPro" id="IPR043502">
    <property type="entry name" value="DNA/RNA_pol_sf"/>
</dbReference>
<dbReference type="GO" id="GO:0003964">
    <property type="term" value="F:RNA-directed DNA polymerase activity"/>
    <property type="evidence" value="ECO:0007669"/>
    <property type="project" value="UniProtKB-KW"/>
</dbReference>
<evidence type="ECO:0000313" key="3">
    <source>
        <dbReference type="EMBL" id="MBE9466318.1"/>
    </source>
</evidence>
<feature type="domain" description="Reverse transcriptase" evidence="2">
    <location>
        <begin position="1"/>
        <end position="282"/>
    </location>
</feature>
<dbReference type="RefSeq" id="WP_194124549.1">
    <property type="nucleotide sequence ID" value="NZ_JACYGY010000002.1"/>
</dbReference>
<dbReference type="SUPFAM" id="SSF56672">
    <property type="entry name" value="DNA/RNA polymerases"/>
    <property type="match status" value="1"/>
</dbReference>
<evidence type="ECO:0000256" key="1">
    <source>
        <dbReference type="SAM" id="Coils"/>
    </source>
</evidence>
<keyword evidence="3" id="KW-0808">Transferase</keyword>
<gene>
    <name evidence="3" type="ORF">IEE83_31000</name>
</gene>
<dbReference type="PROSITE" id="PS50878">
    <property type="entry name" value="RT_POL"/>
    <property type="match status" value="1"/>
</dbReference>
<protein>
    <submittedName>
        <fullName evidence="3">RNA-directed DNA polymerase</fullName>
    </submittedName>
</protein>
<evidence type="ECO:0000313" key="4">
    <source>
        <dbReference type="Proteomes" id="UP000634134"/>
    </source>
</evidence>
<accession>A0ABR9WLC1</accession>
<dbReference type="Pfam" id="PF00078">
    <property type="entry name" value="RVT_1"/>
    <property type="match status" value="1"/>
</dbReference>
<keyword evidence="3" id="KW-0548">Nucleotidyltransferase</keyword>
<dbReference type="Proteomes" id="UP000634134">
    <property type="component" value="Unassembled WGS sequence"/>
</dbReference>
<keyword evidence="3" id="KW-0695">RNA-directed DNA polymerase</keyword>
<dbReference type="EMBL" id="JACYGY010000002">
    <property type="protein sequence ID" value="MBE9466318.1"/>
    <property type="molecule type" value="Genomic_DNA"/>
</dbReference>
<proteinExistence type="predicted"/>
<sequence>MKIEDLLAKGYFPRELPPPFNTVDFASKYGELKPRLEGCITKEPTRCIDFSVAKVGLVRKTIKIPNPIHQTRLCETIVENWGEIELIYKLSKFSFSRPKQTGTRASNPGKFKNFMRKVFLESYPYSYELKTDISKYYPSIYTHSIPWAIHGKAVSKANKGSRSLLGNRIDSEVSNTMYGQTVGIPMGPDTSHIISEIIGCKIDERIASEFPNLKGYRYVDDMYFFFHSEAEAEDALLKLQQTLKEFELQINAEKTSIRKIPRGIEPDWIIQLRSFDFRNTEIKQNNDIISFFSQAFDLAIRLPRTLCFRTPLKELNAWLYCQIRISLSWKLCF</sequence>
<keyword evidence="4" id="KW-1185">Reference proteome</keyword>
<name>A0ABR9WLC1_9BACT</name>
<comment type="caution">
    <text evidence="3">The sequence shown here is derived from an EMBL/GenBank/DDBJ whole genome shotgun (WGS) entry which is preliminary data.</text>
</comment>
<keyword evidence="1" id="KW-0175">Coiled coil</keyword>
<feature type="coiled-coil region" evidence="1">
    <location>
        <begin position="229"/>
        <end position="256"/>
    </location>
</feature>
<dbReference type="InterPro" id="IPR000477">
    <property type="entry name" value="RT_dom"/>
</dbReference>
<evidence type="ECO:0000259" key="2">
    <source>
        <dbReference type="PROSITE" id="PS50878"/>
    </source>
</evidence>
<organism evidence="3 4">
    <name type="scientific">Dyadobacter subterraneus</name>
    <dbReference type="NCBI Taxonomy" id="2773304"/>
    <lineage>
        <taxon>Bacteria</taxon>
        <taxon>Pseudomonadati</taxon>
        <taxon>Bacteroidota</taxon>
        <taxon>Cytophagia</taxon>
        <taxon>Cytophagales</taxon>
        <taxon>Spirosomataceae</taxon>
        <taxon>Dyadobacter</taxon>
    </lineage>
</organism>
<reference evidence="4" key="1">
    <citation type="submission" date="2023-07" db="EMBL/GenBank/DDBJ databases">
        <title>Dyadobacter sp. nov 'subterranea' isolated from contaminted grondwater.</title>
        <authorList>
            <person name="Szabo I."/>
            <person name="Al-Omari J."/>
            <person name="Szerdahelyi S.G."/>
            <person name="Rado J."/>
        </authorList>
    </citation>
    <scope>NUCLEOTIDE SEQUENCE [LARGE SCALE GENOMIC DNA]</scope>
    <source>
        <strain evidence="4">UP-52</strain>
    </source>
</reference>